<dbReference type="Pfam" id="PF04751">
    <property type="entry name" value="DarP"/>
    <property type="match status" value="1"/>
</dbReference>
<accession>A0ABD3HIB6</accession>
<dbReference type="Gene3D" id="1.10.60.30">
    <property type="entry name" value="PSPTO4464-like domains"/>
    <property type="match status" value="2"/>
</dbReference>
<dbReference type="AlphaFoldDB" id="A0ABD3HIB6"/>
<dbReference type="Proteomes" id="UP001633002">
    <property type="component" value="Unassembled WGS sequence"/>
</dbReference>
<keyword evidence="3" id="KW-1185">Reference proteome</keyword>
<dbReference type="EMBL" id="JBJQOH010000004">
    <property type="protein sequence ID" value="KAL3689855.1"/>
    <property type="molecule type" value="Genomic_DNA"/>
</dbReference>
<feature type="region of interest" description="Disordered" evidence="1">
    <location>
        <begin position="81"/>
        <end position="121"/>
    </location>
</feature>
<sequence>MASPFVRTLLGSRASCIARASGALVIHQSSRNGRWKRNWQIRGGLECGSVIARGFSRDSRKLNGNPRGPFSIAAASKRAPASLVKEDVEDESELEEQEEDGIQSEDDGGKGKIGRNASKKQSAKARVWGRELATLSPSQLRQACKWASLEEDVYDAVMLVKDLGTSHKVKHGRRRQYNYIGGLLRDVDPETMESVLKAIKDGDVEGLVFVPSGQPDDVDAELEVEVEDEEAKENGTLQQAETWCNGLVAGDRAIEDEVYSIYDVDFDRQELRKMVREVRKYEGKSAITSGSEEAEVGQAPSEAEISTKRTKRERAEKTLLYFLLKLVKERRDNVQDLGF</sequence>
<dbReference type="InterPro" id="IPR006839">
    <property type="entry name" value="DarP"/>
</dbReference>
<dbReference type="PANTHER" id="PTHR36898:SF1">
    <property type="entry name" value="OS04G0250700 PROTEIN"/>
    <property type="match status" value="1"/>
</dbReference>
<dbReference type="PANTHER" id="PTHR36898">
    <property type="entry name" value="OSJNBB0026I12.6 PROTEIN"/>
    <property type="match status" value="1"/>
</dbReference>
<feature type="compositionally biased region" description="Acidic residues" evidence="1">
    <location>
        <begin position="87"/>
        <end position="106"/>
    </location>
</feature>
<gene>
    <name evidence="2" type="ORF">R1sor_016164</name>
</gene>
<proteinExistence type="predicted"/>
<evidence type="ECO:0000313" key="2">
    <source>
        <dbReference type="EMBL" id="KAL3689855.1"/>
    </source>
</evidence>
<name>A0ABD3HIB6_9MARC</name>
<organism evidence="2 3">
    <name type="scientific">Riccia sorocarpa</name>
    <dbReference type="NCBI Taxonomy" id="122646"/>
    <lineage>
        <taxon>Eukaryota</taxon>
        <taxon>Viridiplantae</taxon>
        <taxon>Streptophyta</taxon>
        <taxon>Embryophyta</taxon>
        <taxon>Marchantiophyta</taxon>
        <taxon>Marchantiopsida</taxon>
        <taxon>Marchantiidae</taxon>
        <taxon>Marchantiales</taxon>
        <taxon>Ricciaceae</taxon>
        <taxon>Riccia</taxon>
    </lineage>
</organism>
<dbReference type="CDD" id="cd16331">
    <property type="entry name" value="YjgA-like"/>
    <property type="match status" value="1"/>
</dbReference>
<evidence type="ECO:0000313" key="3">
    <source>
        <dbReference type="Proteomes" id="UP001633002"/>
    </source>
</evidence>
<dbReference type="SUPFAM" id="SSF158710">
    <property type="entry name" value="PSPTO4464-like"/>
    <property type="match status" value="1"/>
</dbReference>
<reference evidence="2 3" key="1">
    <citation type="submission" date="2024-09" db="EMBL/GenBank/DDBJ databases">
        <title>Chromosome-scale assembly of Riccia sorocarpa.</title>
        <authorList>
            <person name="Paukszto L."/>
        </authorList>
    </citation>
    <scope>NUCLEOTIDE SEQUENCE [LARGE SCALE GENOMIC DNA]</scope>
    <source>
        <strain evidence="2">LP-2024</strain>
        <tissue evidence="2">Aerial parts of the thallus</tissue>
    </source>
</reference>
<dbReference type="InterPro" id="IPR023153">
    <property type="entry name" value="DarP_sf"/>
</dbReference>
<protein>
    <submittedName>
        <fullName evidence="2">Uncharacterized protein</fullName>
    </submittedName>
</protein>
<evidence type="ECO:0000256" key="1">
    <source>
        <dbReference type="SAM" id="MobiDB-lite"/>
    </source>
</evidence>
<feature type="region of interest" description="Disordered" evidence="1">
    <location>
        <begin position="286"/>
        <end position="311"/>
    </location>
</feature>
<comment type="caution">
    <text evidence="2">The sequence shown here is derived from an EMBL/GenBank/DDBJ whole genome shotgun (WGS) entry which is preliminary data.</text>
</comment>